<dbReference type="CDD" id="cd14360">
    <property type="entry name" value="UBA_NAC_like_bac"/>
    <property type="match status" value="1"/>
</dbReference>
<evidence type="ECO:0000313" key="3">
    <source>
        <dbReference type="Proteomes" id="UP001158045"/>
    </source>
</evidence>
<protein>
    <recommendedName>
        <fullName evidence="4">DUF4342 domain-containing protein</fullName>
    </recommendedName>
</protein>
<keyword evidence="1" id="KW-0812">Transmembrane</keyword>
<evidence type="ECO:0000256" key="1">
    <source>
        <dbReference type="SAM" id="Phobius"/>
    </source>
</evidence>
<keyword evidence="3" id="KW-1185">Reference proteome</keyword>
<keyword evidence="1" id="KW-1133">Transmembrane helix</keyword>
<comment type="caution">
    <text evidence="2">The sequence shown here is derived from an EMBL/GenBank/DDBJ whole genome shotgun (WGS) entry which is preliminary data.</text>
</comment>
<proteinExistence type="predicted"/>
<gene>
    <name evidence="2" type="ORF">QE109_06060</name>
</gene>
<organism evidence="2 3">
    <name type="scientific">Fusibacter bizertensis</name>
    <dbReference type="NCBI Taxonomy" id="1488331"/>
    <lineage>
        <taxon>Bacteria</taxon>
        <taxon>Bacillati</taxon>
        <taxon>Bacillota</taxon>
        <taxon>Clostridia</taxon>
        <taxon>Eubacteriales</taxon>
        <taxon>Eubacteriales Family XII. Incertae Sedis</taxon>
        <taxon>Fusibacter</taxon>
    </lineage>
</organism>
<evidence type="ECO:0000313" key="2">
    <source>
        <dbReference type="EMBL" id="MDH8677701.1"/>
    </source>
</evidence>
<dbReference type="InterPro" id="IPR009060">
    <property type="entry name" value="UBA-like_sf"/>
</dbReference>
<name>A0ABT6NB98_9FIRM</name>
<feature type="transmembrane region" description="Helical" evidence="1">
    <location>
        <begin position="103"/>
        <end position="129"/>
    </location>
</feature>
<dbReference type="Gene3D" id="1.10.8.10">
    <property type="entry name" value="DNA helicase RuvA subunit, C-terminal domain"/>
    <property type="match status" value="1"/>
</dbReference>
<sequence length="158" mass="18004">MSVTLENIEKIIERTKVSYKEAKEMLESCGGDVVEAIVQIEQQQAKSQSDDSKAKKAAFEAKKETLLLQAKFWGKQALKLLKKAMLIKVLWKKEDKVHLELPLLLVLIFAVFAMPFSVIVLVLPFFFGIKMQLKKNNGKVTDISDWIKEHTPNSDQNN</sequence>
<dbReference type="SUPFAM" id="SSF46934">
    <property type="entry name" value="UBA-like"/>
    <property type="match status" value="1"/>
</dbReference>
<dbReference type="Proteomes" id="UP001158045">
    <property type="component" value="Unassembled WGS sequence"/>
</dbReference>
<keyword evidence="1" id="KW-0472">Membrane</keyword>
<reference evidence="2 3" key="1">
    <citation type="submission" date="2023-04" db="EMBL/GenBank/DDBJ databases">
        <title>Fusibacter bizertensis strain WBS, isolated from littoral bottom sediments of the Arctic seas - biochemical and genomic analysis.</title>
        <authorList>
            <person name="Brioukhanov A.L."/>
        </authorList>
    </citation>
    <scope>NUCLEOTIDE SEQUENCE [LARGE SCALE GENOMIC DNA]</scope>
    <source>
        <strain evidence="2 3">WBS</strain>
    </source>
</reference>
<evidence type="ECO:0008006" key="4">
    <source>
        <dbReference type="Google" id="ProtNLM"/>
    </source>
</evidence>
<dbReference type="EMBL" id="JARYZI010000003">
    <property type="protein sequence ID" value="MDH8677701.1"/>
    <property type="molecule type" value="Genomic_DNA"/>
</dbReference>
<dbReference type="RefSeq" id="WP_281093520.1">
    <property type="nucleotide sequence ID" value="NZ_JARYZI010000003.1"/>
</dbReference>
<accession>A0ABT6NB98</accession>